<feature type="region of interest" description="Disordered" evidence="5">
    <location>
        <begin position="17"/>
        <end position="38"/>
    </location>
</feature>
<dbReference type="Proteomes" id="UP000009183">
    <property type="component" value="Chromosome 18"/>
</dbReference>
<reference evidence="8" key="1">
    <citation type="journal article" date="2007" name="Nature">
        <title>The grapevine genome sequence suggests ancestral hexaploidization in major angiosperm phyla.</title>
        <authorList>
            <consortium name="The French-Italian Public Consortium for Grapevine Genome Characterization."/>
            <person name="Jaillon O."/>
            <person name="Aury J.-M."/>
            <person name="Noel B."/>
            <person name="Policriti A."/>
            <person name="Clepet C."/>
            <person name="Casagrande A."/>
            <person name="Choisne N."/>
            <person name="Aubourg S."/>
            <person name="Vitulo N."/>
            <person name="Jubin C."/>
            <person name="Vezzi A."/>
            <person name="Legeai F."/>
            <person name="Hugueney P."/>
            <person name="Dasilva C."/>
            <person name="Horner D."/>
            <person name="Mica E."/>
            <person name="Jublot D."/>
            <person name="Poulain J."/>
            <person name="Bruyere C."/>
            <person name="Billault A."/>
            <person name="Segurens B."/>
            <person name="Gouyvenoux M."/>
            <person name="Ugarte E."/>
            <person name="Cattonaro F."/>
            <person name="Anthouard V."/>
            <person name="Vico V."/>
            <person name="Del Fabbro C."/>
            <person name="Alaux M."/>
            <person name="Di Gaspero G."/>
            <person name="Dumas V."/>
            <person name="Felice N."/>
            <person name="Paillard S."/>
            <person name="Juman I."/>
            <person name="Moroldo M."/>
            <person name="Scalabrin S."/>
            <person name="Canaguier A."/>
            <person name="Le Clainche I."/>
            <person name="Malacrida G."/>
            <person name="Durand E."/>
            <person name="Pesole G."/>
            <person name="Laucou V."/>
            <person name="Chatelet P."/>
            <person name="Merdinoglu D."/>
            <person name="Delledonne M."/>
            <person name="Pezzotti M."/>
            <person name="Lecharny A."/>
            <person name="Scarpelli C."/>
            <person name="Artiguenave F."/>
            <person name="Pe M.E."/>
            <person name="Valle G."/>
            <person name="Morgante M."/>
            <person name="Caboche M."/>
            <person name="Adam-Blondon A.-F."/>
            <person name="Weissenbach J."/>
            <person name="Quetier F."/>
            <person name="Wincker P."/>
        </authorList>
    </citation>
    <scope>NUCLEOTIDE SEQUENCE [LARGE SCALE GENOMIC DNA]</scope>
    <source>
        <strain evidence="8">cv. Pinot noir / PN40024</strain>
    </source>
</reference>
<dbReference type="eggNOG" id="KOG1279">
    <property type="taxonomic scope" value="Eukaryota"/>
</dbReference>
<keyword evidence="2" id="KW-0805">Transcription regulation</keyword>
<organism evidence="7 8">
    <name type="scientific">Vitis vinifera</name>
    <name type="common">Grape</name>
    <dbReference type="NCBI Taxonomy" id="29760"/>
    <lineage>
        <taxon>Eukaryota</taxon>
        <taxon>Viridiplantae</taxon>
        <taxon>Streptophyta</taxon>
        <taxon>Embryophyta</taxon>
        <taxon>Tracheophyta</taxon>
        <taxon>Spermatophyta</taxon>
        <taxon>Magnoliopsida</taxon>
        <taxon>eudicotyledons</taxon>
        <taxon>Gunneridae</taxon>
        <taxon>Pentapetalae</taxon>
        <taxon>rosids</taxon>
        <taxon>Vitales</taxon>
        <taxon>Vitaceae</taxon>
        <taxon>Viteae</taxon>
        <taxon>Vitis</taxon>
    </lineage>
</organism>
<evidence type="ECO:0000313" key="8">
    <source>
        <dbReference type="Proteomes" id="UP000009183"/>
    </source>
</evidence>
<dbReference type="PROSITE" id="PS50934">
    <property type="entry name" value="SWIRM"/>
    <property type="match status" value="1"/>
</dbReference>
<protein>
    <recommendedName>
        <fullName evidence="6">SWIRM domain-containing protein</fullName>
    </recommendedName>
</protein>
<proteinExistence type="predicted"/>
<dbReference type="Pfam" id="PF04433">
    <property type="entry name" value="SWIRM"/>
    <property type="match status" value="1"/>
</dbReference>
<evidence type="ECO:0000259" key="6">
    <source>
        <dbReference type="PROSITE" id="PS50934"/>
    </source>
</evidence>
<keyword evidence="1" id="KW-0217">Developmental protein</keyword>
<feature type="domain" description="SWIRM" evidence="6">
    <location>
        <begin position="60"/>
        <end position="158"/>
    </location>
</feature>
<dbReference type="EMBL" id="FN595227">
    <property type="protein sequence ID" value="CCB45470.1"/>
    <property type="molecule type" value="Genomic_DNA"/>
</dbReference>
<dbReference type="STRING" id="29760.F6H0J8"/>
<evidence type="ECO:0000256" key="4">
    <source>
        <dbReference type="ARBA" id="ARBA00023242"/>
    </source>
</evidence>
<dbReference type="FunFam" id="1.10.10.10:FF:000020">
    <property type="entry name" value="SWI/SNF complex subunit SMARCC2 isoform c"/>
    <property type="match status" value="1"/>
</dbReference>
<dbReference type="PaxDb" id="29760-VIT_18s0001g02190.t01"/>
<dbReference type="InParanoid" id="F6H0J8"/>
<keyword evidence="4" id="KW-0539">Nucleus</keyword>
<dbReference type="GO" id="GO:0005634">
    <property type="term" value="C:nucleus"/>
    <property type="evidence" value="ECO:0007669"/>
    <property type="project" value="UniProtKB-ARBA"/>
</dbReference>
<dbReference type="InterPro" id="IPR007526">
    <property type="entry name" value="SWIRM"/>
</dbReference>
<evidence type="ECO:0000256" key="5">
    <source>
        <dbReference type="SAM" id="MobiDB-lite"/>
    </source>
</evidence>
<keyword evidence="3" id="KW-0804">Transcription</keyword>
<dbReference type="Gene3D" id="1.10.10.10">
    <property type="entry name" value="Winged helix-like DNA-binding domain superfamily/Winged helix DNA-binding domain"/>
    <property type="match status" value="1"/>
</dbReference>
<dbReference type="HOGENOM" id="CLU_770324_0_0_1"/>
<name>F6H0J8_VITVI</name>
<evidence type="ECO:0000313" key="7">
    <source>
        <dbReference type="EMBL" id="CCB45470.1"/>
    </source>
</evidence>
<dbReference type="AlphaFoldDB" id="F6H0J8"/>
<sequence length="360" mass="40432">MFLENISHGQLQALSAVPADSPSLATSDQERSDGGGYVVAPPQIMEGRGVIKRFWNGRVHAVPMHSDWFSPNTVHRLERQVVPHFFSGKSPDHTAELYMECRNLIVAKYMEDPEKRLSVSDCKGLVAGIQEEDLTRIVRFLDHWGIINYCASSVPNREPWSSTSYLREDSNGEVHVPSAALKSIDSLIKFDKPKCRLKAAEVYSSLSCNGDEDSDLDCKIRERLSDNRCNYCSRPLPIGYYQSQKEDRGAEFVSPIGRMGFVAWAKRFGWSLGLWMGPSMLVECLLFPSADSFVVGKPLPAPSTSENRYQLPRRWKTVIDSLVVSKQLPTPSLLTNRYRLPRCRQTVTNALVVGKPLSAH</sequence>
<keyword evidence="8" id="KW-1185">Reference proteome</keyword>
<gene>
    <name evidence="7" type="ordered locus">VIT_18s0001g02190</name>
</gene>
<evidence type="ECO:0000256" key="2">
    <source>
        <dbReference type="ARBA" id="ARBA00023015"/>
    </source>
</evidence>
<accession>F6H0J8</accession>
<evidence type="ECO:0000256" key="3">
    <source>
        <dbReference type="ARBA" id="ARBA00023163"/>
    </source>
</evidence>
<dbReference type="InterPro" id="IPR036388">
    <property type="entry name" value="WH-like_DNA-bd_sf"/>
</dbReference>
<evidence type="ECO:0000256" key="1">
    <source>
        <dbReference type="ARBA" id="ARBA00022473"/>
    </source>
</evidence>
<dbReference type="SUPFAM" id="SSF46689">
    <property type="entry name" value="Homeodomain-like"/>
    <property type="match status" value="1"/>
</dbReference>
<dbReference type="InterPro" id="IPR009057">
    <property type="entry name" value="Homeodomain-like_sf"/>
</dbReference>